<keyword evidence="8" id="KW-1185">Reference proteome</keyword>
<dbReference type="EMBL" id="JACJQU010000001">
    <property type="protein sequence ID" value="MBD2292101.1"/>
    <property type="molecule type" value="Genomic_DNA"/>
</dbReference>
<proteinExistence type="predicted"/>
<evidence type="ECO:0000259" key="6">
    <source>
        <dbReference type="Pfam" id="PF18595"/>
    </source>
</evidence>
<keyword evidence="3 5" id="KW-0175">Coiled coil</keyword>
<dbReference type="RefSeq" id="WP_190556211.1">
    <property type="nucleotide sequence ID" value="NZ_JACJQU010000001.1"/>
</dbReference>
<dbReference type="PANTHER" id="PTHR19848">
    <property type="entry name" value="WD40 REPEAT PROTEIN"/>
    <property type="match status" value="1"/>
</dbReference>
<dbReference type="InterPro" id="IPR041112">
    <property type="entry name" value="Nuf2_DHR10-like"/>
</dbReference>
<dbReference type="PROSITE" id="PS50294">
    <property type="entry name" value="WD_REPEATS_REGION"/>
    <property type="match status" value="2"/>
</dbReference>
<dbReference type="Pfam" id="PF00400">
    <property type="entry name" value="WD40"/>
    <property type="match status" value="2"/>
</dbReference>
<name>A0A926ZZ37_9NOST</name>
<feature type="domain" description="Nuf2 DHR10-like" evidence="6">
    <location>
        <begin position="136"/>
        <end position="225"/>
    </location>
</feature>
<dbReference type="Gene3D" id="2.130.10.10">
    <property type="entry name" value="YVTN repeat-like/Quinoprotein amine dehydrogenase"/>
    <property type="match status" value="1"/>
</dbReference>
<accession>A0A926ZZ37</accession>
<evidence type="ECO:0000256" key="3">
    <source>
        <dbReference type="ARBA" id="ARBA00023054"/>
    </source>
</evidence>
<gene>
    <name evidence="7" type="ORF">H6G06_01055</name>
</gene>
<feature type="repeat" description="WD" evidence="4">
    <location>
        <begin position="411"/>
        <end position="438"/>
    </location>
</feature>
<evidence type="ECO:0000256" key="2">
    <source>
        <dbReference type="ARBA" id="ARBA00022737"/>
    </source>
</evidence>
<dbReference type="PROSITE" id="PS00678">
    <property type="entry name" value="WD_REPEATS_1"/>
    <property type="match status" value="1"/>
</dbReference>
<evidence type="ECO:0000313" key="8">
    <source>
        <dbReference type="Proteomes" id="UP000662185"/>
    </source>
</evidence>
<organism evidence="7 8">
    <name type="scientific">Anabaena sphaerica FACHB-251</name>
    <dbReference type="NCBI Taxonomy" id="2692883"/>
    <lineage>
        <taxon>Bacteria</taxon>
        <taxon>Bacillati</taxon>
        <taxon>Cyanobacteriota</taxon>
        <taxon>Cyanophyceae</taxon>
        <taxon>Nostocales</taxon>
        <taxon>Nostocaceae</taxon>
        <taxon>Anabaena</taxon>
    </lineage>
</organism>
<dbReference type="SMART" id="SM00320">
    <property type="entry name" value="WD40"/>
    <property type="match status" value="2"/>
</dbReference>
<dbReference type="PROSITE" id="PS50082">
    <property type="entry name" value="WD_REPEATS_2"/>
    <property type="match status" value="2"/>
</dbReference>
<evidence type="ECO:0000256" key="5">
    <source>
        <dbReference type="SAM" id="Coils"/>
    </source>
</evidence>
<evidence type="ECO:0000256" key="1">
    <source>
        <dbReference type="ARBA" id="ARBA00022574"/>
    </source>
</evidence>
<dbReference type="InterPro" id="IPR019775">
    <property type="entry name" value="WD40_repeat_CS"/>
</dbReference>
<keyword evidence="1 4" id="KW-0853">WD repeat</keyword>
<feature type="coiled-coil region" evidence="5">
    <location>
        <begin position="214"/>
        <end position="283"/>
    </location>
</feature>
<evidence type="ECO:0000256" key="4">
    <source>
        <dbReference type="PROSITE-ProRule" id="PRU00221"/>
    </source>
</evidence>
<dbReference type="InterPro" id="IPR001680">
    <property type="entry name" value="WD40_rpt"/>
</dbReference>
<dbReference type="AlphaFoldDB" id="A0A926ZZ37"/>
<dbReference type="Gene3D" id="1.10.287.1490">
    <property type="match status" value="1"/>
</dbReference>
<dbReference type="InterPro" id="IPR036322">
    <property type="entry name" value="WD40_repeat_dom_sf"/>
</dbReference>
<feature type="coiled-coil region" evidence="5">
    <location>
        <begin position="137"/>
        <end position="178"/>
    </location>
</feature>
<dbReference type="Pfam" id="PF18595">
    <property type="entry name" value="Nuf2_DHR10-like"/>
    <property type="match status" value="1"/>
</dbReference>
<dbReference type="Proteomes" id="UP000662185">
    <property type="component" value="Unassembled WGS sequence"/>
</dbReference>
<sequence length="438" mass="49795">MSKRQWLEISEYVCLGLSVLGTIAATVTQQMVYAAVPLAISIALNLANRPRFNHSQSQQQIEQLQASLQNITDKFYQVQETMDTSNQRLQQIEVWRQQLSQIIDQEIEISINQRLEKIEIWKQQSSQFIDQKIDISIQKLSTEINHFNQQIQDINNRLSELDNSLHNLNETIQNQGQKLINVQELKSEFSQFSQQISVVNSRFEQIEKSIQDGNESIQQQLVEFRKNQENQKSEFSQISQEIETVKPQFSQINNSIQQLHETLEQELNELEKVKQNQSAESSKFNNIFDSINQSLRTLDVLKELDTAFDTLIQPLDTPNQSDIETSQISQINLEFNQAVPTTSASENNTEKLLFVGTLKGHENKVMSVAFSPDGQILASGSEDKTIKIWDLATQQHRTLDGHKDASWSGGLNSVAFSPDGKLLAAGSGDKTITLFPCK</sequence>
<dbReference type="PANTHER" id="PTHR19848:SF8">
    <property type="entry name" value="F-BOX AND WD REPEAT DOMAIN CONTAINING 7"/>
    <property type="match status" value="1"/>
</dbReference>
<dbReference type="InterPro" id="IPR015943">
    <property type="entry name" value="WD40/YVTN_repeat-like_dom_sf"/>
</dbReference>
<protein>
    <recommendedName>
        <fullName evidence="6">Nuf2 DHR10-like domain-containing protein</fullName>
    </recommendedName>
</protein>
<feature type="repeat" description="WD" evidence="4">
    <location>
        <begin position="358"/>
        <end position="399"/>
    </location>
</feature>
<evidence type="ECO:0000313" key="7">
    <source>
        <dbReference type="EMBL" id="MBD2292101.1"/>
    </source>
</evidence>
<keyword evidence="2" id="KW-0677">Repeat</keyword>
<reference evidence="8" key="1">
    <citation type="journal article" date="2020" name="ISME J.">
        <title>Comparative genomics reveals insights into cyanobacterial evolution and habitat adaptation.</title>
        <authorList>
            <person name="Chen M.Y."/>
            <person name="Teng W.K."/>
            <person name="Zhao L."/>
            <person name="Hu C.X."/>
            <person name="Zhou Y.K."/>
            <person name="Han B.P."/>
            <person name="Song L.R."/>
            <person name="Shu W.S."/>
        </authorList>
    </citation>
    <scope>NUCLEOTIDE SEQUENCE [LARGE SCALE GENOMIC DNA]</scope>
    <source>
        <strain evidence="8">FACHB-251</strain>
    </source>
</reference>
<comment type="caution">
    <text evidence="7">The sequence shown here is derived from an EMBL/GenBank/DDBJ whole genome shotgun (WGS) entry which is preliminary data.</text>
</comment>
<dbReference type="SUPFAM" id="SSF50978">
    <property type="entry name" value="WD40 repeat-like"/>
    <property type="match status" value="1"/>
</dbReference>